<dbReference type="PROSITE" id="PS51299">
    <property type="entry name" value="HTH_APSES"/>
    <property type="match status" value="1"/>
</dbReference>
<dbReference type="Pfam" id="PF04383">
    <property type="entry name" value="KilA-N"/>
    <property type="match status" value="1"/>
</dbReference>
<comment type="caution">
    <text evidence="7">The sequence shown here is derived from an EMBL/GenBank/DDBJ whole genome shotgun (WGS) entry which is preliminary data.</text>
</comment>
<dbReference type="PROSITE" id="PS50088">
    <property type="entry name" value="ANK_REPEAT"/>
    <property type="match status" value="2"/>
</dbReference>
<dbReference type="SUPFAM" id="SSF54616">
    <property type="entry name" value="DNA-binding domain of Mlu1-box binding protein MBP1"/>
    <property type="match status" value="1"/>
</dbReference>
<feature type="domain" description="HTH APSES-type" evidence="6">
    <location>
        <begin position="6"/>
        <end position="114"/>
    </location>
</feature>
<feature type="coiled-coil region" evidence="4">
    <location>
        <begin position="517"/>
        <end position="558"/>
    </location>
</feature>
<dbReference type="GO" id="GO:0001228">
    <property type="term" value="F:DNA-binding transcription activator activity, RNA polymerase II-specific"/>
    <property type="evidence" value="ECO:0007669"/>
    <property type="project" value="UniProtKB-ARBA"/>
</dbReference>
<keyword evidence="2 3" id="KW-0040">ANK repeat</keyword>
<dbReference type="Pfam" id="PF12796">
    <property type="entry name" value="Ank_2"/>
    <property type="match status" value="2"/>
</dbReference>
<dbReference type="InterPro" id="IPR003163">
    <property type="entry name" value="Tscrpt_reg_HTH_APSES-type"/>
</dbReference>
<keyword evidence="7" id="KW-0132">Cell division</keyword>
<dbReference type="InParanoid" id="A0A1C7N0V9"/>
<keyword evidence="1" id="KW-0677">Repeat</keyword>
<dbReference type="AlphaFoldDB" id="A0A1C7N0V9"/>
<proteinExistence type="predicted"/>
<evidence type="ECO:0000256" key="2">
    <source>
        <dbReference type="ARBA" id="ARBA00023043"/>
    </source>
</evidence>
<feature type="region of interest" description="Disordered" evidence="5">
    <location>
        <begin position="115"/>
        <end position="149"/>
    </location>
</feature>
<evidence type="ECO:0000313" key="8">
    <source>
        <dbReference type="Proteomes" id="UP000093000"/>
    </source>
</evidence>
<dbReference type="InterPro" id="IPR036887">
    <property type="entry name" value="HTH_APSES_sf"/>
</dbReference>
<dbReference type="Gene3D" id="3.10.260.10">
    <property type="entry name" value="Transcription regulator HTH, APSES-type DNA-binding domain"/>
    <property type="match status" value="1"/>
</dbReference>
<feature type="compositionally biased region" description="Polar residues" evidence="5">
    <location>
        <begin position="451"/>
        <end position="463"/>
    </location>
</feature>
<organism evidence="7 8">
    <name type="scientific">Choanephora cucurbitarum</name>
    <dbReference type="NCBI Taxonomy" id="101091"/>
    <lineage>
        <taxon>Eukaryota</taxon>
        <taxon>Fungi</taxon>
        <taxon>Fungi incertae sedis</taxon>
        <taxon>Mucoromycota</taxon>
        <taxon>Mucoromycotina</taxon>
        <taxon>Mucoromycetes</taxon>
        <taxon>Mucorales</taxon>
        <taxon>Mucorineae</taxon>
        <taxon>Choanephoraceae</taxon>
        <taxon>Choanephoroideae</taxon>
        <taxon>Choanephora</taxon>
    </lineage>
</organism>
<dbReference type="FunFam" id="3.10.260.10:FF:000001">
    <property type="entry name" value="APSES transcription factor (MbpA)"/>
    <property type="match status" value="1"/>
</dbReference>
<dbReference type="SMART" id="SM00248">
    <property type="entry name" value="ANK"/>
    <property type="match status" value="3"/>
</dbReference>
<sequence length="623" mass="69992">MVEGNIYTAVYSSVPVFEMIVKGIAVMRRRTDDYMNATQILKVANIEKGKRTKILEKEVLVGEHEKVQGGYGKYQGTWIPFNKSKELAERYGVANLLAPMFNFDLVKIPMDEQQTLPQPEEQEKETTKTDNPPSPEIPPSKKAKLGSPDSVEANTMTMTEHNRSVLMSIFLSDKPDQIREFLEQSDNQESFIVDMVIDEQGNTALHWAASLARINTVELLVEKGANIACTNYAGETPLMRSVMVTNNYDMQSFPRVFELLKSTVHMTDHKKRTVLHHAALTGSIQGRAEAATYFIQHLVSKEVCKLILDAQDSLGDTALSIAARLESTGLADALIKAGATQNTQNHAGLDIQDYKDKVTEDITMEEAPSSSAKSSQRVFSNTSLYSKKPYAPSQRGKEIVATVQKIVDALDEEYGSQLTSKEQELQAVQEDLNAVSQELEKTRKSLEERQTQSQRLSEAQQKTRNLDNALQTGWQRLESLMQASGRHVLTQQDLDRFDEHTDIDAHLDDIGLPTDDKDLLDQQIRRARAKVKAYEANNKALDQEIMEIEHQYTEKEMQCKRLIAACCNLPIDKIDDLVEPLTLAIESDPPDLDLARVIGFMDKIRRQGAFTEPPMNPPKSTPH</sequence>
<evidence type="ECO:0000256" key="5">
    <source>
        <dbReference type="SAM" id="MobiDB-lite"/>
    </source>
</evidence>
<dbReference type="PANTHER" id="PTHR43828">
    <property type="entry name" value="ASPARAGINASE"/>
    <property type="match status" value="1"/>
</dbReference>
<dbReference type="SMART" id="SM01252">
    <property type="entry name" value="KilA-N"/>
    <property type="match status" value="1"/>
</dbReference>
<dbReference type="SUPFAM" id="SSF48403">
    <property type="entry name" value="Ankyrin repeat"/>
    <property type="match status" value="1"/>
</dbReference>
<feature type="region of interest" description="Disordered" evidence="5">
    <location>
        <begin position="443"/>
        <end position="463"/>
    </location>
</feature>
<keyword evidence="7" id="KW-0131">Cell cycle</keyword>
<dbReference type="InterPro" id="IPR036770">
    <property type="entry name" value="Ankyrin_rpt-contain_sf"/>
</dbReference>
<evidence type="ECO:0000313" key="7">
    <source>
        <dbReference type="EMBL" id="OBZ82638.1"/>
    </source>
</evidence>
<dbReference type="GO" id="GO:0030907">
    <property type="term" value="C:MBF transcription complex"/>
    <property type="evidence" value="ECO:0007669"/>
    <property type="project" value="TreeGrafter"/>
</dbReference>
<dbReference type="GO" id="GO:0033309">
    <property type="term" value="C:SBF transcription complex"/>
    <property type="evidence" value="ECO:0007669"/>
    <property type="project" value="TreeGrafter"/>
</dbReference>
<evidence type="ECO:0000259" key="6">
    <source>
        <dbReference type="PROSITE" id="PS51299"/>
    </source>
</evidence>
<dbReference type="Gene3D" id="1.25.40.20">
    <property type="entry name" value="Ankyrin repeat-containing domain"/>
    <property type="match status" value="1"/>
</dbReference>
<dbReference type="InterPro" id="IPR051642">
    <property type="entry name" value="SWI6-like"/>
</dbReference>
<feature type="repeat" description="ANK" evidence="3">
    <location>
        <begin position="200"/>
        <end position="232"/>
    </location>
</feature>
<reference evidence="7 8" key="1">
    <citation type="submission" date="2016-03" db="EMBL/GenBank/DDBJ databases">
        <title>Choanephora cucurbitarum.</title>
        <authorList>
            <person name="Min B."/>
            <person name="Park H."/>
            <person name="Park J.-H."/>
            <person name="Shin H.-D."/>
            <person name="Choi I.-G."/>
        </authorList>
    </citation>
    <scope>NUCLEOTIDE SEQUENCE [LARGE SCALE GENOMIC DNA]</scope>
    <source>
        <strain evidence="7 8">KUS-F28377</strain>
    </source>
</reference>
<dbReference type="InterPro" id="IPR018004">
    <property type="entry name" value="KilA/APSES_HTH"/>
</dbReference>
<dbReference type="EMBL" id="LUGH01000821">
    <property type="protein sequence ID" value="OBZ82638.1"/>
    <property type="molecule type" value="Genomic_DNA"/>
</dbReference>
<keyword evidence="8" id="KW-1185">Reference proteome</keyword>
<accession>A0A1C7N0V9</accession>
<dbReference type="PANTHER" id="PTHR43828:SF3">
    <property type="entry name" value="CHROMO DOMAIN-CONTAINING PROTEIN"/>
    <property type="match status" value="1"/>
</dbReference>
<dbReference type="GO" id="GO:0051301">
    <property type="term" value="P:cell division"/>
    <property type="evidence" value="ECO:0007669"/>
    <property type="project" value="UniProtKB-KW"/>
</dbReference>
<dbReference type="GO" id="GO:0003677">
    <property type="term" value="F:DNA binding"/>
    <property type="evidence" value="ECO:0007669"/>
    <property type="project" value="InterPro"/>
</dbReference>
<gene>
    <name evidence="7" type="primary">res2_3</name>
    <name evidence="7" type="ORF">A0J61_09311</name>
</gene>
<dbReference type="InterPro" id="IPR002110">
    <property type="entry name" value="Ankyrin_rpt"/>
</dbReference>
<name>A0A1C7N0V9_9FUNG</name>
<dbReference type="PROSITE" id="PS50297">
    <property type="entry name" value="ANK_REP_REGION"/>
    <property type="match status" value="1"/>
</dbReference>
<dbReference type="Proteomes" id="UP000093000">
    <property type="component" value="Unassembled WGS sequence"/>
</dbReference>
<keyword evidence="4" id="KW-0175">Coiled coil</keyword>
<evidence type="ECO:0000256" key="3">
    <source>
        <dbReference type="PROSITE-ProRule" id="PRU00023"/>
    </source>
</evidence>
<dbReference type="OrthoDB" id="6718656at2759"/>
<evidence type="ECO:0000256" key="4">
    <source>
        <dbReference type="SAM" id="Coils"/>
    </source>
</evidence>
<evidence type="ECO:0000256" key="1">
    <source>
        <dbReference type="ARBA" id="ARBA00022737"/>
    </source>
</evidence>
<dbReference type="STRING" id="101091.A0A1C7N0V9"/>
<feature type="repeat" description="ANK" evidence="3">
    <location>
        <begin position="314"/>
        <end position="346"/>
    </location>
</feature>
<protein>
    <submittedName>
        <fullName evidence="7">Cell division cycle-related protein res2/pct1</fullName>
    </submittedName>
</protein>